<keyword evidence="2" id="KW-0472">Membrane</keyword>
<accession>A0A0J8DC31</accession>
<feature type="compositionally biased region" description="Low complexity" evidence="1">
    <location>
        <begin position="343"/>
        <end position="353"/>
    </location>
</feature>
<dbReference type="EMBL" id="LFVU01000026">
    <property type="protein sequence ID" value="KMT21823.1"/>
    <property type="molecule type" value="Genomic_DNA"/>
</dbReference>
<evidence type="ECO:0000313" key="5">
    <source>
        <dbReference type="Proteomes" id="UP000036756"/>
    </source>
</evidence>
<dbReference type="InterPro" id="IPR055431">
    <property type="entry name" value="RsgI_M"/>
</dbReference>
<keyword evidence="2" id="KW-0812">Transmembrane</keyword>
<feature type="transmembrane region" description="Helical" evidence="2">
    <location>
        <begin position="53"/>
        <end position="74"/>
    </location>
</feature>
<dbReference type="PATRIC" id="fig|1121307.3.peg.1445"/>
<gene>
    <name evidence="4" type="ORF">CLCY_3c00900</name>
</gene>
<feature type="compositionally biased region" description="Low complexity" evidence="1">
    <location>
        <begin position="261"/>
        <end position="274"/>
    </location>
</feature>
<feature type="domain" description="Anti-sigma factor RsgI-like middle" evidence="3">
    <location>
        <begin position="79"/>
        <end position="212"/>
    </location>
</feature>
<evidence type="ECO:0000259" key="3">
    <source>
        <dbReference type="Pfam" id="PF23750"/>
    </source>
</evidence>
<evidence type="ECO:0000313" key="4">
    <source>
        <dbReference type="EMBL" id="KMT21823.1"/>
    </source>
</evidence>
<reference evidence="4 5" key="1">
    <citation type="submission" date="2015-06" db="EMBL/GenBank/DDBJ databases">
        <title>Draft genome sequence of the purine-degrading Clostridium cylindrosporum HC-1 (DSM 605).</title>
        <authorList>
            <person name="Poehlein A."/>
            <person name="Schiel-Bengelsdorf B."/>
            <person name="Bengelsdorf F."/>
            <person name="Daniel R."/>
            <person name="Duerre P."/>
        </authorList>
    </citation>
    <scope>NUCLEOTIDE SEQUENCE [LARGE SCALE GENOMIC DNA]</scope>
    <source>
        <strain evidence="4 5">DSM 605</strain>
    </source>
</reference>
<protein>
    <recommendedName>
        <fullName evidence="3">Anti-sigma factor RsgI-like middle domain-containing protein</fullName>
    </recommendedName>
</protein>
<keyword evidence="5" id="KW-1185">Reference proteome</keyword>
<evidence type="ECO:0000256" key="2">
    <source>
        <dbReference type="SAM" id="Phobius"/>
    </source>
</evidence>
<dbReference type="Pfam" id="PF23750">
    <property type="entry name" value="RsgI_M"/>
    <property type="match status" value="1"/>
</dbReference>
<comment type="caution">
    <text evidence="4">The sequence shown here is derived from an EMBL/GenBank/DDBJ whole genome shotgun (WGS) entry which is preliminary data.</text>
</comment>
<feature type="compositionally biased region" description="Basic and acidic residues" evidence="1">
    <location>
        <begin position="288"/>
        <end position="302"/>
    </location>
</feature>
<dbReference type="RefSeq" id="WP_048570478.1">
    <property type="nucleotide sequence ID" value="NZ_LFVU01000026.1"/>
</dbReference>
<sequence>MNTRFKSALNQIKAEDALVKKTELYLKDALQKEQNTKTFKFIKWNIFPMGKKLVLATCMAILLVCGSSMTYAYYKTPTSYLSIDINPSIELGVNGFGKVVKAKSFNDDGNKILHGLKVTGLNVKKAVNTVLLSAIHNNYIEVNGSTVVSFTSETDNKNTSIKLQAESETGATEALRKTLKTAIIHKENVPLSLHDEAKAYNITPGKLNLIKKLQALDSSATIEKYKDESVKSIMNNIKVLKSKSTVITKAEDPLYDKAKKTNSGSSNNTTSKLSDNNTTTNTVAKTQSDAEKKTITKLEKTKSSNNKNNKSNSKKSNGNGKSNPNSYSNANNNGNGNGKHNKNSNSNSNANNKGNKKNK</sequence>
<feature type="region of interest" description="Disordered" evidence="1">
    <location>
        <begin position="257"/>
        <end position="359"/>
    </location>
</feature>
<feature type="compositionally biased region" description="Polar residues" evidence="1">
    <location>
        <begin position="275"/>
        <end position="287"/>
    </location>
</feature>
<name>A0A0J8DC31_CLOCY</name>
<keyword evidence="2" id="KW-1133">Transmembrane helix</keyword>
<dbReference type="Proteomes" id="UP000036756">
    <property type="component" value="Unassembled WGS sequence"/>
</dbReference>
<dbReference type="STRING" id="1121307.CLCY_3c00900"/>
<dbReference type="OrthoDB" id="9800626at2"/>
<organism evidence="4 5">
    <name type="scientific">Clostridium cylindrosporum DSM 605</name>
    <dbReference type="NCBI Taxonomy" id="1121307"/>
    <lineage>
        <taxon>Bacteria</taxon>
        <taxon>Bacillati</taxon>
        <taxon>Bacillota</taxon>
        <taxon>Clostridia</taxon>
        <taxon>Eubacteriales</taxon>
        <taxon>Clostridiaceae</taxon>
        <taxon>Clostridium</taxon>
    </lineage>
</organism>
<evidence type="ECO:0000256" key="1">
    <source>
        <dbReference type="SAM" id="MobiDB-lite"/>
    </source>
</evidence>
<proteinExistence type="predicted"/>
<dbReference type="AlphaFoldDB" id="A0A0J8DC31"/>
<feature type="compositionally biased region" description="Low complexity" evidence="1">
    <location>
        <begin position="303"/>
        <end position="334"/>
    </location>
</feature>